<reference evidence="2 3" key="1">
    <citation type="journal article" date="2011" name="PLoS Pathog.">
        <title>Endophytic Life Strategies Decoded by Genome and Transcriptome Analyses of the Mutualistic Root Symbiont Piriformospora indica.</title>
        <authorList>
            <person name="Zuccaro A."/>
            <person name="Lahrmann U."/>
            <person name="Guldener U."/>
            <person name="Langen G."/>
            <person name="Pfiffi S."/>
            <person name="Biedenkopf D."/>
            <person name="Wong P."/>
            <person name="Samans B."/>
            <person name="Grimm C."/>
            <person name="Basiewicz M."/>
            <person name="Murat C."/>
            <person name="Martin F."/>
            <person name="Kogel K.H."/>
        </authorList>
    </citation>
    <scope>NUCLEOTIDE SEQUENCE [LARGE SCALE GENOMIC DNA]</scope>
    <source>
        <strain evidence="2 3">DSM 11827</strain>
    </source>
</reference>
<dbReference type="Proteomes" id="UP000007148">
    <property type="component" value="Unassembled WGS sequence"/>
</dbReference>
<dbReference type="OrthoDB" id="2393824at2759"/>
<evidence type="ECO:0000313" key="2">
    <source>
        <dbReference type="EMBL" id="CCA77472.1"/>
    </source>
</evidence>
<feature type="region of interest" description="Disordered" evidence="1">
    <location>
        <begin position="194"/>
        <end position="226"/>
    </location>
</feature>
<accession>G4U1M9</accession>
<protein>
    <submittedName>
        <fullName evidence="2">Uncharacterized protein</fullName>
    </submittedName>
</protein>
<keyword evidence="3" id="KW-1185">Reference proteome</keyword>
<dbReference type="EMBL" id="CAFZ01001635">
    <property type="protein sequence ID" value="CCA77472.1"/>
    <property type="molecule type" value="Genomic_DNA"/>
</dbReference>
<sequence>MAGGLLIDYDSILHDATFNDQVLPLRAKDPEGVIKWLTSDSLAAWCIPGHKMGPDLLTRVKLSNGSTVLIVVQAKCWEIESSERRFLPADATAHAILSVTPSTWFSGTITSNMKQATQNKQSKKIHAMLREIGKYELLRVVVALPLVPDLNSTTRAVKDAIEADKSLLATIGIARIAEAFSQIPKGRDVLRVLKRGRDEETSGSSQMKKVQPKKARHTATPQKVRK</sequence>
<evidence type="ECO:0000256" key="1">
    <source>
        <dbReference type="SAM" id="MobiDB-lite"/>
    </source>
</evidence>
<evidence type="ECO:0000313" key="3">
    <source>
        <dbReference type="Proteomes" id="UP000007148"/>
    </source>
</evidence>
<dbReference type="AlphaFoldDB" id="G4U1M9"/>
<organism evidence="2 3">
    <name type="scientific">Serendipita indica (strain DSM 11827)</name>
    <name type="common">Root endophyte fungus</name>
    <name type="synonym">Piriformospora indica</name>
    <dbReference type="NCBI Taxonomy" id="1109443"/>
    <lineage>
        <taxon>Eukaryota</taxon>
        <taxon>Fungi</taxon>
        <taxon>Dikarya</taxon>
        <taxon>Basidiomycota</taxon>
        <taxon>Agaricomycotina</taxon>
        <taxon>Agaricomycetes</taxon>
        <taxon>Sebacinales</taxon>
        <taxon>Serendipitaceae</taxon>
        <taxon>Serendipita</taxon>
    </lineage>
</organism>
<comment type="caution">
    <text evidence="2">The sequence shown here is derived from an EMBL/GenBank/DDBJ whole genome shotgun (WGS) entry which is preliminary data.</text>
</comment>
<dbReference type="InParanoid" id="G4U1M9"/>
<gene>
    <name evidence="2" type="ORF">PIIN_11449</name>
</gene>
<proteinExistence type="predicted"/>
<feature type="compositionally biased region" description="Basic residues" evidence="1">
    <location>
        <begin position="210"/>
        <end position="226"/>
    </location>
</feature>
<dbReference type="HOGENOM" id="CLU_1225192_0_0_1"/>
<name>G4U1M9_SERID</name>